<sequence length="1491" mass="148415">MTATNVLKRVHMKRWFRIAWLSLFLAVFCTAAFAQVSVSISPNPGEVVPGGQLQFLATVSGTTNSVVNWSLSGSGCSGITCGQITSLGVYIAPQTAPTPPIVVVTATSLADLTKSASASVFVGTAFNVNVSVNPLAANVVTGQQQLFTADVTGSSNTNVTWTLSGSGCSGASCGSISSTGEYLAPATVPSPATVTVTATSVANPLKSGSATVTVIKPVSVSISPTATQVVAAKTQQFTATVSNTSNTAVTWSVSGSGCSGAACGTVSSSGLYTAPSTVPSPAQVTVTATSVADSTKSAAASVTILPPVAVSISPTSAQVVVSKTQEFTATVTNAANTAVTWSVGGSGCTGSSCGTVSSSGLYTAPSSVPSPALVTVTATSVADSSKSASAAVTILPGVSISISPTTAQVIAGKTEQFTATVKNTSDTSVTWSVTGSGCTGAACGAISSSGLYTAPGTLPSPALVTVTVKSNADPTKTASASVTILPPVGVSVSPIAATIVIGKTQQFTATVTGISNTAVTWSLKGSGCSGATCGTISTTGLYTAPAAVPNPPTVTVTATSQADTTKSASATVTVTLPVSVTISPTSASVFAGDTKQFTASVANTSNTAVTWTVKGSGCSGAACGTISTTGLYTAPATPPSPASVTVTATSNADNTKSASAVVTLVPGVVIKVSPTTAQVIAGKTQQFTATVTGNSNTSVAWSVSGIGCTGATCGTITSTGLYTAPAAQPTPPQVTVTATSSADLAKSASVSVTILPPVVIKVSPTTVQLAINKSQLFTATVTGGTSNTAVTWSVSGTGCTGTACGTVSSVGLYTAPATVPTPAQVSVKATSVADSTKTATAVVTILPTIAVSVSPAKVQVAVGTKQQFTATVTGTSNPSVNWTLSGSGCGSGACGTLSSTGLYTAPATVPASPQITITATSTVDATKSDSASVTIIHPLNITVTPPNALVALKSQQQFFANIIGSLNTAVTWSVTGAGCSGAQCGTISASGLYTAPASLPSPATITVTAASQAAPSQTASATIILVATNNAKFDGQYAFQFKGFDNNGAYQVTGSFIADGDGNLTSGIEDVNTASGVTPDTSFTGTYQVGGDGRGTMTIVDSLGTSTYQFVLDLLANKGRFIEFDNSGTRGSGVIERQDPTAFSTTALSGSYAINLTGMDVKGKRIGAVGQLFLRSGFIPLGSLDVNDGGVVSPTYGPFNGDYLVLSNGRNGRGTLELNIPGFEGGSFKFALYVVSANEFFIVSIDQLSTSNPLFSGPAEMQTGLPFAPASFTGTTVFNLSGNNGTTTQDIIGQLAFNGPEGLLVTFDQNNGGAITTGIVLTGASSVQITGRGTLNLDNNNGSSTVWVFYAIAPDRAFLLDETTNFVMDGDLEPQTIQPPIVNTDALGTYLLGSGEAVSFTSPLESGTAAFNGKGNATGTIDTSTTSSQTPNQSLLGTYSLSTSLNNGRGTLTLTSPSASTTALWVVSNSEVVGMSLDPSATQPTILHFEQ</sequence>
<feature type="domain" description="BIG2" evidence="2">
    <location>
        <begin position="576"/>
        <end position="661"/>
    </location>
</feature>
<feature type="domain" description="BIG2" evidence="2">
    <location>
        <begin position="847"/>
        <end position="929"/>
    </location>
</feature>
<protein>
    <recommendedName>
        <fullName evidence="2">BIG2 domain-containing protein</fullName>
    </recommendedName>
</protein>
<name>A0A7G8BJ52_9BACT</name>
<feature type="domain" description="BIG2" evidence="2">
    <location>
        <begin position="216"/>
        <end position="298"/>
    </location>
</feature>
<dbReference type="SMART" id="SM00635">
    <property type="entry name" value="BID_2"/>
    <property type="match status" value="9"/>
</dbReference>
<feature type="domain" description="BIG2" evidence="2">
    <location>
        <begin position="486"/>
        <end position="568"/>
    </location>
</feature>
<gene>
    <name evidence="3" type="ORF">H7849_00640</name>
</gene>
<dbReference type="InterPro" id="IPR003343">
    <property type="entry name" value="Big_2"/>
</dbReference>
<evidence type="ECO:0000259" key="2">
    <source>
        <dbReference type="SMART" id="SM00635"/>
    </source>
</evidence>
<evidence type="ECO:0000256" key="1">
    <source>
        <dbReference type="SAM" id="SignalP"/>
    </source>
</evidence>
<organism evidence="3 4">
    <name type="scientific">Alloacidobacterium dinghuense</name>
    <dbReference type="NCBI Taxonomy" id="2763107"/>
    <lineage>
        <taxon>Bacteria</taxon>
        <taxon>Pseudomonadati</taxon>
        <taxon>Acidobacteriota</taxon>
        <taxon>Terriglobia</taxon>
        <taxon>Terriglobales</taxon>
        <taxon>Acidobacteriaceae</taxon>
        <taxon>Alloacidobacterium</taxon>
    </lineage>
</organism>
<dbReference type="Gene3D" id="2.60.40.1080">
    <property type="match status" value="4"/>
</dbReference>
<dbReference type="EMBL" id="CP060394">
    <property type="protein sequence ID" value="QNI32572.1"/>
    <property type="molecule type" value="Genomic_DNA"/>
</dbReference>
<feature type="domain" description="BIG2" evidence="2">
    <location>
        <begin position="666"/>
        <end position="748"/>
    </location>
</feature>
<keyword evidence="4" id="KW-1185">Reference proteome</keyword>
<reference evidence="3 4" key="1">
    <citation type="submission" date="2020-08" db="EMBL/GenBank/DDBJ databases">
        <title>Edaphobacter telluris sp. nov. and Acidobacterium dinghuensis sp. nov., two acidobacteria isolated from forest soil.</title>
        <authorList>
            <person name="Fu J."/>
            <person name="Qiu L."/>
        </authorList>
    </citation>
    <scope>NUCLEOTIDE SEQUENCE [LARGE SCALE GENOMIC DNA]</scope>
    <source>
        <strain evidence="3">4Y35</strain>
    </source>
</reference>
<keyword evidence="1" id="KW-0732">Signal</keyword>
<proteinExistence type="predicted"/>
<evidence type="ECO:0000313" key="4">
    <source>
        <dbReference type="Proteomes" id="UP000515312"/>
    </source>
</evidence>
<dbReference type="KEGG" id="adin:H7849_00640"/>
<dbReference type="RefSeq" id="WP_186743526.1">
    <property type="nucleotide sequence ID" value="NZ_CP060394.1"/>
</dbReference>
<feature type="domain" description="BIG2" evidence="2">
    <location>
        <begin position="756"/>
        <end position="839"/>
    </location>
</feature>
<evidence type="ECO:0000313" key="3">
    <source>
        <dbReference type="EMBL" id="QNI32572.1"/>
    </source>
</evidence>
<feature type="signal peptide" evidence="1">
    <location>
        <begin position="1"/>
        <end position="34"/>
    </location>
</feature>
<dbReference type="Proteomes" id="UP000515312">
    <property type="component" value="Chromosome"/>
</dbReference>
<feature type="domain" description="BIG2" evidence="2">
    <location>
        <begin position="126"/>
        <end position="210"/>
    </location>
</feature>
<feature type="domain" description="BIG2" evidence="2">
    <location>
        <begin position="306"/>
        <end position="388"/>
    </location>
</feature>
<feature type="chain" id="PRO_5028825954" description="BIG2 domain-containing protein" evidence="1">
    <location>
        <begin position="35"/>
        <end position="1491"/>
    </location>
</feature>
<accession>A0A7G8BJ52</accession>
<feature type="domain" description="BIG2" evidence="2">
    <location>
        <begin position="396"/>
        <end position="478"/>
    </location>
</feature>